<evidence type="ECO:0000256" key="9">
    <source>
        <dbReference type="ARBA" id="ARBA00023136"/>
    </source>
</evidence>
<name>A0A239SSV4_9STRE</name>
<keyword evidence="11" id="KW-0378">Hydrolase</keyword>
<dbReference type="STRING" id="1123308.GCA_000380085_00131"/>
<accession>A0A239SSV4</accession>
<keyword evidence="4" id="KW-0410">Iron transport</keyword>
<sequence>MKLEHIHKKYADNFNLQGIDLEIERGAFTAFIGPNGAGKSTLISIMSRLLPKDEGCLYIKGQEIEAWDNRELAKELSLLKQTQQYQVKLTVAELVAFGRFPYSGNRLTPDDQVKIDEAIAYMELESFRERYIDTLSGGQLQRVYIAMVLVQDTDLILLDEPLNNLDIKQSIAMMKILRNLVDELGKTVIIVIHDINIASQFVDNMVAFKEGKVFHSGKVKDVMTKEILDALYDMSVTLIDVAGNPICIYH</sequence>
<dbReference type="GO" id="GO:0016887">
    <property type="term" value="F:ATP hydrolysis activity"/>
    <property type="evidence" value="ECO:0007669"/>
    <property type="project" value="InterPro"/>
</dbReference>
<dbReference type="FunFam" id="3.40.50.300:FF:000134">
    <property type="entry name" value="Iron-enterobactin ABC transporter ATP-binding protein"/>
    <property type="match status" value="1"/>
</dbReference>
<dbReference type="Pfam" id="PF00005">
    <property type="entry name" value="ABC_tran"/>
    <property type="match status" value="1"/>
</dbReference>
<dbReference type="PANTHER" id="PTHR42771">
    <property type="entry name" value="IRON(3+)-HYDROXAMATE IMPORT ATP-BINDING PROTEIN FHUC"/>
    <property type="match status" value="1"/>
</dbReference>
<dbReference type="InterPro" id="IPR003439">
    <property type="entry name" value="ABC_transporter-like_ATP-bd"/>
</dbReference>
<dbReference type="KEGG" id="smen:SAMEA4412692_0789"/>
<dbReference type="EMBL" id="LT906439">
    <property type="protein sequence ID" value="SNU87814.1"/>
    <property type="molecule type" value="Genomic_DNA"/>
</dbReference>
<dbReference type="SMART" id="SM00382">
    <property type="entry name" value="AAA"/>
    <property type="match status" value="1"/>
</dbReference>
<comment type="subcellular location">
    <subcellularLocation>
        <location evidence="1">Cell membrane</location>
        <topology evidence="1">Peripheral membrane protein</topology>
    </subcellularLocation>
</comment>
<keyword evidence="3" id="KW-1003">Cell membrane</keyword>
<dbReference type="InterPro" id="IPR003593">
    <property type="entry name" value="AAA+_ATPase"/>
</dbReference>
<evidence type="ECO:0000256" key="4">
    <source>
        <dbReference type="ARBA" id="ARBA00022496"/>
    </source>
</evidence>
<dbReference type="InterPro" id="IPR051535">
    <property type="entry name" value="Siderophore_ABC-ATPase"/>
</dbReference>
<dbReference type="PROSITE" id="PS50893">
    <property type="entry name" value="ABC_TRANSPORTER_2"/>
    <property type="match status" value="1"/>
</dbReference>
<evidence type="ECO:0000256" key="6">
    <source>
        <dbReference type="ARBA" id="ARBA00022840"/>
    </source>
</evidence>
<evidence type="ECO:0000256" key="2">
    <source>
        <dbReference type="ARBA" id="ARBA00022448"/>
    </source>
</evidence>
<evidence type="ECO:0000313" key="12">
    <source>
        <dbReference type="Proteomes" id="UP000215185"/>
    </source>
</evidence>
<dbReference type="CDD" id="cd03214">
    <property type="entry name" value="ABC_Iron-Siderophores_B12_Hemin"/>
    <property type="match status" value="1"/>
</dbReference>
<organism evidence="11 12">
    <name type="scientific">Streptococcus merionis</name>
    <dbReference type="NCBI Taxonomy" id="400065"/>
    <lineage>
        <taxon>Bacteria</taxon>
        <taxon>Bacillati</taxon>
        <taxon>Bacillota</taxon>
        <taxon>Bacilli</taxon>
        <taxon>Lactobacillales</taxon>
        <taxon>Streptococcaceae</taxon>
        <taxon>Streptococcus</taxon>
    </lineage>
</organism>
<dbReference type="Gene3D" id="3.40.50.300">
    <property type="entry name" value="P-loop containing nucleotide triphosphate hydrolases"/>
    <property type="match status" value="1"/>
</dbReference>
<dbReference type="GO" id="GO:0005886">
    <property type="term" value="C:plasma membrane"/>
    <property type="evidence" value="ECO:0007669"/>
    <property type="project" value="UniProtKB-SubCell"/>
</dbReference>
<protein>
    <submittedName>
        <fullName evidence="11">Iron complex transport system ATP-binding protein</fullName>
        <ecNumber evidence="11">3.6.3.34</ecNumber>
    </submittedName>
</protein>
<dbReference type="GO" id="GO:0005524">
    <property type="term" value="F:ATP binding"/>
    <property type="evidence" value="ECO:0007669"/>
    <property type="project" value="UniProtKB-KW"/>
</dbReference>
<gene>
    <name evidence="11" type="primary">yusV_1</name>
    <name evidence="11" type="ORF">SAMEA4412692_00789</name>
</gene>
<keyword evidence="5" id="KW-0547">Nucleotide-binding</keyword>
<dbReference type="OrthoDB" id="9787851at2"/>
<keyword evidence="7" id="KW-0408">Iron</keyword>
<evidence type="ECO:0000259" key="10">
    <source>
        <dbReference type="PROSITE" id="PS50893"/>
    </source>
</evidence>
<dbReference type="Proteomes" id="UP000215185">
    <property type="component" value="Chromosome 1"/>
</dbReference>
<dbReference type="AlphaFoldDB" id="A0A239SSV4"/>
<dbReference type="EC" id="3.6.3.34" evidence="11"/>
<proteinExistence type="predicted"/>
<evidence type="ECO:0000256" key="7">
    <source>
        <dbReference type="ARBA" id="ARBA00023004"/>
    </source>
</evidence>
<dbReference type="PANTHER" id="PTHR42771:SF3">
    <property type="entry name" value="PETROBACTIN IMPORT ATP-BINDING PROTEIN YCLP"/>
    <property type="match status" value="1"/>
</dbReference>
<evidence type="ECO:0000256" key="1">
    <source>
        <dbReference type="ARBA" id="ARBA00004202"/>
    </source>
</evidence>
<evidence type="ECO:0000256" key="8">
    <source>
        <dbReference type="ARBA" id="ARBA00023065"/>
    </source>
</evidence>
<keyword evidence="12" id="KW-1185">Reference proteome</keyword>
<evidence type="ECO:0000256" key="3">
    <source>
        <dbReference type="ARBA" id="ARBA00022475"/>
    </source>
</evidence>
<reference evidence="11 12" key="1">
    <citation type="submission" date="2017-06" db="EMBL/GenBank/DDBJ databases">
        <authorList>
            <consortium name="Pathogen Informatics"/>
        </authorList>
    </citation>
    <scope>NUCLEOTIDE SEQUENCE [LARGE SCALE GENOMIC DNA]</scope>
    <source>
        <strain evidence="11 12">NCTC13788</strain>
    </source>
</reference>
<keyword evidence="6 11" id="KW-0067">ATP-binding</keyword>
<keyword evidence="8" id="KW-0406">Ion transport</keyword>
<dbReference type="eggNOG" id="COG4604">
    <property type="taxonomic scope" value="Bacteria"/>
</dbReference>
<keyword evidence="9" id="KW-0472">Membrane</keyword>
<dbReference type="GO" id="GO:0006826">
    <property type="term" value="P:iron ion transport"/>
    <property type="evidence" value="ECO:0007669"/>
    <property type="project" value="UniProtKB-KW"/>
</dbReference>
<evidence type="ECO:0000256" key="5">
    <source>
        <dbReference type="ARBA" id="ARBA00022741"/>
    </source>
</evidence>
<keyword evidence="2" id="KW-0813">Transport</keyword>
<feature type="domain" description="ABC transporter" evidence="10">
    <location>
        <begin position="1"/>
        <end position="235"/>
    </location>
</feature>
<dbReference type="InterPro" id="IPR027417">
    <property type="entry name" value="P-loop_NTPase"/>
</dbReference>
<dbReference type="SUPFAM" id="SSF52540">
    <property type="entry name" value="P-loop containing nucleoside triphosphate hydrolases"/>
    <property type="match status" value="1"/>
</dbReference>
<dbReference type="RefSeq" id="WP_018372688.1">
    <property type="nucleotide sequence ID" value="NZ_LT906439.1"/>
</dbReference>
<evidence type="ECO:0000313" key="11">
    <source>
        <dbReference type="EMBL" id="SNU87814.1"/>
    </source>
</evidence>